<name>A0A8C9YQ21_SANLU</name>
<dbReference type="GeneTree" id="ENSGT00960000186709"/>
<sequence>MVPGAVVDLSLCGLDFDGAGAHVQQQVQPTVQQLHRKEVHLVVLLALCVPAVLGLAVGEEYQPVGFRGAEVKGDGAYAFGVPFGQGQVRVRRLEVDGVEGGNVFALEDHITLEFHLGVYDAGEAGQLQPDIIVLVHHLGKKYKGFGYFSCRACKSKDEDYTSV</sequence>
<protein>
    <submittedName>
        <fullName evidence="1">Uncharacterized protein</fullName>
    </submittedName>
</protein>
<keyword evidence="2" id="KW-1185">Reference proteome</keyword>
<dbReference type="Proteomes" id="UP000694568">
    <property type="component" value="Unplaced"/>
</dbReference>
<proteinExistence type="predicted"/>
<accession>A0A8C9YQ21</accession>
<reference evidence="1" key="2">
    <citation type="submission" date="2025-09" db="UniProtKB">
        <authorList>
            <consortium name="Ensembl"/>
        </authorList>
    </citation>
    <scope>IDENTIFICATION</scope>
</reference>
<dbReference type="AlphaFoldDB" id="A0A8C9YQ21"/>
<evidence type="ECO:0000313" key="1">
    <source>
        <dbReference type="Ensembl" id="ENSSLUP00000027995.1"/>
    </source>
</evidence>
<dbReference type="Ensembl" id="ENSSLUT00000028897.1">
    <property type="protein sequence ID" value="ENSSLUP00000027995.1"/>
    <property type="gene ID" value="ENSSLUG00000012646.1"/>
</dbReference>
<reference evidence="1" key="1">
    <citation type="submission" date="2025-08" db="UniProtKB">
        <authorList>
            <consortium name="Ensembl"/>
        </authorList>
    </citation>
    <scope>IDENTIFICATION</scope>
</reference>
<evidence type="ECO:0000313" key="2">
    <source>
        <dbReference type="Proteomes" id="UP000694568"/>
    </source>
</evidence>
<organism evidence="1 2">
    <name type="scientific">Sander lucioperca</name>
    <name type="common">Pike-perch</name>
    <name type="synonym">Perca lucioperca</name>
    <dbReference type="NCBI Taxonomy" id="283035"/>
    <lineage>
        <taxon>Eukaryota</taxon>
        <taxon>Metazoa</taxon>
        <taxon>Chordata</taxon>
        <taxon>Craniata</taxon>
        <taxon>Vertebrata</taxon>
        <taxon>Euteleostomi</taxon>
        <taxon>Actinopterygii</taxon>
        <taxon>Neopterygii</taxon>
        <taxon>Teleostei</taxon>
        <taxon>Neoteleostei</taxon>
        <taxon>Acanthomorphata</taxon>
        <taxon>Eupercaria</taxon>
        <taxon>Perciformes</taxon>
        <taxon>Percoidei</taxon>
        <taxon>Percidae</taxon>
        <taxon>Luciopercinae</taxon>
        <taxon>Sander</taxon>
    </lineage>
</organism>